<organism evidence="2 3">
    <name type="scientific">Massariosphaeria phaeospora</name>
    <dbReference type="NCBI Taxonomy" id="100035"/>
    <lineage>
        <taxon>Eukaryota</taxon>
        <taxon>Fungi</taxon>
        <taxon>Dikarya</taxon>
        <taxon>Ascomycota</taxon>
        <taxon>Pezizomycotina</taxon>
        <taxon>Dothideomycetes</taxon>
        <taxon>Pleosporomycetidae</taxon>
        <taxon>Pleosporales</taxon>
        <taxon>Pleosporales incertae sedis</taxon>
        <taxon>Massariosphaeria</taxon>
    </lineage>
</organism>
<accession>A0A7C8MEF1</accession>
<sequence length="260" mass="30477">MSRRVKTNSANKKKSPGHLYTANVRGALYKKNKREEAHRKRIRERIKALSSAQPEYTKVRRLKRSARKVKERETAKSKVIMPWIKDPGYRYNAQCYPPRSLPGLPTELRQQILLHTVDMSVVSDEGQLQRWASNLSLVSPVVRYDMQYVRAVWKEEWEKRKRELARKGGKRTVKRGKARVEQRTWRVKRGEVVAKEGPAPRNRRASRCWYCLDRHGARESRCPLSVRDPVLWKAKTKETWRVKEKERGAVCSATKVVFGD</sequence>
<protein>
    <submittedName>
        <fullName evidence="2">Uncharacterized protein</fullName>
    </submittedName>
</protein>
<dbReference type="AlphaFoldDB" id="A0A7C8MEF1"/>
<dbReference type="Proteomes" id="UP000481861">
    <property type="component" value="Unassembled WGS sequence"/>
</dbReference>
<proteinExistence type="predicted"/>
<comment type="caution">
    <text evidence="2">The sequence shown here is derived from an EMBL/GenBank/DDBJ whole genome shotgun (WGS) entry which is preliminary data.</text>
</comment>
<feature type="compositionally biased region" description="Basic residues" evidence="1">
    <location>
        <begin position="1"/>
        <end position="16"/>
    </location>
</feature>
<feature type="region of interest" description="Disordered" evidence="1">
    <location>
        <begin position="1"/>
        <end position="21"/>
    </location>
</feature>
<keyword evidence="3" id="KW-1185">Reference proteome</keyword>
<evidence type="ECO:0000313" key="3">
    <source>
        <dbReference type="Proteomes" id="UP000481861"/>
    </source>
</evidence>
<evidence type="ECO:0000256" key="1">
    <source>
        <dbReference type="SAM" id="MobiDB-lite"/>
    </source>
</evidence>
<gene>
    <name evidence="2" type="ORF">BDV95DRAFT_180051</name>
</gene>
<evidence type="ECO:0000313" key="2">
    <source>
        <dbReference type="EMBL" id="KAF2867444.1"/>
    </source>
</evidence>
<dbReference type="EMBL" id="JAADJZ010000023">
    <property type="protein sequence ID" value="KAF2867444.1"/>
    <property type="molecule type" value="Genomic_DNA"/>
</dbReference>
<name>A0A7C8MEF1_9PLEO</name>
<dbReference type="OrthoDB" id="3796140at2759"/>
<reference evidence="2 3" key="1">
    <citation type="submission" date="2020-01" db="EMBL/GenBank/DDBJ databases">
        <authorList>
            <consortium name="DOE Joint Genome Institute"/>
            <person name="Haridas S."/>
            <person name="Albert R."/>
            <person name="Binder M."/>
            <person name="Bloem J."/>
            <person name="Labutti K."/>
            <person name="Salamov A."/>
            <person name="Andreopoulos B."/>
            <person name="Baker S.E."/>
            <person name="Barry K."/>
            <person name="Bills G."/>
            <person name="Bluhm B.H."/>
            <person name="Cannon C."/>
            <person name="Castanera R."/>
            <person name="Culley D.E."/>
            <person name="Daum C."/>
            <person name="Ezra D."/>
            <person name="Gonzalez J.B."/>
            <person name="Henrissat B."/>
            <person name="Kuo A."/>
            <person name="Liang C."/>
            <person name="Lipzen A."/>
            <person name="Lutzoni F."/>
            <person name="Magnuson J."/>
            <person name="Mondo S."/>
            <person name="Nolan M."/>
            <person name="Ohm R."/>
            <person name="Pangilinan J."/>
            <person name="Park H.-J.H."/>
            <person name="Ramirez L."/>
            <person name="Alfaro M."/>
            <person name="Sun H."/>
            <person name="Tritt A."/>
            <person name="Yoshinaga Y."/>
            <person name="Zwiers L.-H.L."/>
            <person name="Turgeon B.G."/>
            <person name="Goodwin S.B."/>
            <person name="Spatafora J.W."/>
            <person name="Crous P.W."/>
            <person name="Grigoriev I.V."/>
        </authorList>
    </citation>
    <scope>NUCLEOTIDE SEQUENCE [LARGE SCALE GENOMIC DNA]</scope>
    <source>
        <strain evidence="2 3">CBS 611.86</strain>
    </source>
</reference>